<gene>
    <name evidence="1" type="ORF">GPM918_LOCUS46235</name>
    <name evidence="2" type="ORF">SRO942_LOCUS49956</name>
</gene>
<evidence type="ECO:0000313" key="2">
    <source>
        <dbReference type="EMBL" id="CAF4634509.1"/>
    </source>
</evidence>
<sequence length="167" mass="20506">RDYSFIRLLYYLPKLYLNGLDKSFGYITIKNSGEINYLIRLNLLKMTPDILFYKIKFDYKYLKLFLKRLKYLIQCIRELDFSSHLQNNYKQEYNLIESYRYYMMNYSNLIDEKQHQLFDDIQHYLSSPLTLKQCCRFKIRYFSTNSSDLSLLPLTKSLFNFLKFQEE</sequence>
<dbReference type="Proteomes" id="UP000663829">
    <property type="component" value="Unassembled WGS sequence"/>
</dbReference>
<name>A0A816G0F3_9BILA</name>
<dbReference type="Proteomes" id="UP000681722">
    <property type="component" value="Unassembled WGS sequence"/>
</dbReference>
<protein>
    <submittedName>
        <fullName evidence="1">Uncharacterized protein</fullName>
    </submittedName>
</protein>
<comment type="caution">
    <text evidence="1">The sequence shown here is derived from an EMBL/GenBank/DDBJ whole genome shotgun (WGS) entry which is preliminary data.</text>
</comment>
<feature type="non-terminal residue" evidence="1">
    <location>
        <position position="1"/>
    </location>
</feature>
<accession>A0A816G0F3</accession>
<evidence type="ECO:0000313" key="1">
    <source>
        <dbReference type="EMBL" id="CAF1668523.1"/>
    </source>
</evidence>
<organism evidence="1 3">
    <name type="scientific">Didymodactylos carnosus</name>
    <dbReference type="NCBI Taxonomy" id="1234261"/>
    <lineage>
        <taxon>Eukaryota</taxon>
        <taxon>Metazoa</taxon>
        <taxon>Spiralia</taxon>
        <taxon>Gnathifera</taxon>
        <taxon>Rotifera</taxon>
        <taxon>Eurotatoria</taxon>
        <taxon>Bdelloidea</taxon>
        <taxon>Philodinida</taxon>
        <taxon>Philodinidae</taxon>
        <taxon>Didymodactylos</taxon>
    </lineage>
</organism>
<dbReference type="AlphaFoldDB" id="A0A816G0F3"/>
<proteinExistence type="predicted"/>
<reference evidence="1" key="1">
    <citation type="submission" date="2021-02" db="EMBL/GenBank/DDBJ databases">
        <authorList>
            <person name="Nowell W R."/>
        </authorList>
    </citation>
    <scope>NUCLEOTIDE SEQUENCE</scope>
</reference>
<dbReference type="EMBL" id="CAJNOQ010059580">
    <property type="protein sequence ID" value="CAF1668523.1"/>
    <property type="molecule type" value="Genomic_DNA"/>
</dbReference>
<dbReference type="EMBL" id="CAJOBC010137634">
    <property type="protein sequence ID" value="CAF4634509.1"/>
    <property type="molecule type" value="Genomic_DNA"/>
</dbReference>
<evidence type="ECO:0000313" key="3">
    <source>
        <dbReference type="Proteomes" id="UP000663829"/>
    </source>
</evidence>
<keyword evidence="3" id="KW-1185">Reference proteome</keyword>